<dbReference type="GO" id="GO:0012505">
    <property type="term" value="C:endomembrane system"/>
    <property type="evidence" value="ECO:0007669"/>
    <property type="project" value="UniProtKB-SubCell"/>
</dbReference>
<dbReference type="KEGG" id="tcs:IMZ38_04715"/>
<protein>
    <submittedName>
        <fullName evidence="7">VIT1/CCC1 transporter family protein</fullName>
    </submittedName>
</protein>
<dbReference type="AlphaFoldDB" id="A0A7M1UR73"/>
<keyword evidence="4 5" id="KW-0472">Membrane</keyword>
<evidence type="ECO:0000256" key="2">
    <source>
        <dbReference type="ARBA" id="ARBA00022692"/>
    </source>
</evidence>
<gene>
    <name evidence="7" type="ORF">IMZ38_04715</name>
</gene>
<evidence type="ECO:0000256" key="4">
    <source>
        <dbReference type="ARBA" id="ARBA00023136"/>
    </source>
</evidence>
<dbReference type="Proteomes" id="UP000593766">
    <property type="component" value="Chromosome"/>
</dbReference>
<feature type="transmembrane region" description="Helical" evidence="5">
    <location>
        <begin position="150"/>
        <end position="171"/>
    </location>
</feature>
<dbReference type="OrthoDB" id="42847at2157"/>
<dbReference type="GeneID" id="59454695"/>
<dbReference type="Pfam" id="PF02915">
    <property type="entry name" value="Rubrerythrin"/>
    <property type="match status" value="1"/>
</dbReference>
<proteinExistence type="predicted"/>
<dbReference type="Gene3D" id="1.20.1260.10">
    <property type="match status" value="1"/>
</dbReference>
<name>A0A7M1UR73_9CREN</name>
<feature type="transmembrane region" description="Helical" evidence="5">
    <location>
        <begin position="177"/>
        <end position="200"/>
    </location>
</feature>
<accession>A0A7M1UR73</accession>
<keyword evidence="8" id="KW-1185">Reference proteome</keyword>
<dbReference type="GO" id="GO:0016491">
    <property type="term" value="F:oxidoreductase activity"/>
    <property type="evidence" value="ECO:0007669"/>
    <property type="project" value="InterPro"/>
</dbReference>
<evidence type="ECO:0000256" key="5">
    <source>
        <dbReference type="SAM" id="Phobius"/>
    </source>
</evidence>
<dbReference type="EMBL" id="CP063144">
    <property type="protein sequence ID" value="QOR93953.1"/>
    <property type="molecule type" value="Genomic_DNA"/>
</dbReference>
<dbReference type="InterPro" id="IPR012347">
    <property type="entry name" value="Ferritin-like"/>
</dbReference>
<dbReference type="SUPFAM" id="SSF47240">
    <property type="entry name" value="Ferritin-like"/>
    <property type="match status" value="1"/>
</dbReference>
<dbReference type="InterPro" id="IPR008217">
    <property type="entry name" value="Ccc1_fam"/>
</dbReference>
<feature type="transmembrane region" description="Helical" evidence="5">
    <location>
        <begin position="305"/>
        <end position="323"/>
    </location>
</feature>
<dbReference type="RefSeq" id="WP_193435758.1">
    <property type="nucleotide sequence ID" value="NZ_CP063144.1"/>
</dbReference>
<feature type="domain" description="Rubrerythrin diiron-binding" evidence="6">
    <location>
        <begin position="5"/>
        <end position="131"/>
    </location>
</feature>
<dbReference type="GO" id="GO:0046872">
    <property type="term" value="F:metal ion binding"/>
    <property type="evidence" value="ECO:0007669"/>
    <property type="project" value="InterPro"/>
</dbReference>
<dbReference type="GO" id="GO:0005384">
    <property type="term" value="F:manganese ion transmembrane transporter activity"/>
    <property type="evidence" value="ECO:0007669"/>
    <property type="project" value="InterPro"/>
</dbReference>
<reference evidence="7 8" key="1">
    <citation type="submission" date="2020-10" db="EMBL/GenBank/DDBJ databases">
        <title>Complete genome sequence of Thermosphaera aggregans strain 3507.</title>
        <authorList>
            <person name="Zayulina K.S."/>
            <person name="Elcheninov A.G."/>
            <person name="Toshchakov S.V."/>
            <person name="Kublanov I.V."/>
            <person name="Kochetkova T.V."/>
        </authorList>
    </citation>
    <scope>NUCLEOTIDE SEQUENCE [LARGE SCALE GENOMIC DNA]</scope>
    <source>
        <strain evidence="7 8">3507</strain>
    </source>
</reference>
<keyword evidence="2 5" id="KW-0812">Transmembrane</keyword>
<dbReference type="Pfam" id="PF01988">
    <property type="entry name" value="VIT1"/>
    <property type="match status" value="2"/>
</dbReference>
<evidence type="ECO:0000256" key="1">
    <source>
        <dbReference type="ARBA" id="ARBA00004127"/>
    </source>
</evidence>
<feature type="transmembrane region" description="Helical" evidence="5">
    <location>
        <begin position="252"/>
        <end position="273"/>
    </location>
</feature>
<keyword evidence="3 5" id="KW-1133">Transmembrane helix</keyword>
<comment type="subcellular location">
    <subcellularLocation>
        <location evidence="1">Endomembrane system</location>
        <topology evidence="1">Multi-pass membrane protein</topology>
    </subcellularLocation>
</comment>
<dbReference type="PANTHER" id="PTHR31851">
    <property type="entry name" value="FE(2+)/MN(2+) TRANSPORTER PCL1"/>
    <property type="match status" value="1"/>
</dbReference>
<feature type="transmembrane region" description="Helical" evidence="5">
    <location>
        <begin position="279"/>
        <end position="298"/>
    </location>
</feature>
<dbReference type="InterPro" id="IPR003251">
    <property type="entry name" value="Rr_diiron-bd_dom"/>
</dbReference>
<evidence type="ECO:0000313" key="8">
    <source>
        <dbReference type="Proteomes" id="UP000593766"/>
    </source>
</evidence>
<organism evidence="7 8">
    <name type="scientific">Thermosphaera chiliense</name>
    <dbReference type="NCBI Taxonomy" id="3402707"/>
    <lineage>
        <taxon>Archaea</taxon>
        <taxon>Thermoproteota</taxon>
        <taxon>Thermoprotei</taxon>
        <taxon>Desulfurococcales</taxon>
        <taxon>Desulfurococcaceae</taxon>
        <taxon>Thermosphaera</taxon>
    </lineage>
</organism>
<dbReference type="InterPro" id="IPR009078">
    <property type="entry name" value="Ferritin-like_SF"/>
</dbReference>
<evidence type="ECO:0000313" key="7">
    <source>
        <dbReference type="EMBL" id="QOR93953.1"/>
    </source>
</evidence>
<evidence type="ECO:0000259" key="6">
    <source>
        <dbReference type="Pfam" id="PF02915"/>
    </source>
</evidence>
<sequence>MNSEKLLTESYIDELISADLYDYLKSIAKEDSLRTAFSRLAEVEKSHATLLKKILINRGITCPEPGLTFKIKAATYKVLARILGYKILLSLMEASEASAIKTYWSLLKEASSEFEKQALEVLLKDEISHEVGLQESLNLYVKTLQGLKDIVYGMIDALIEIEAGVIGIASATNSPSLAGLAGLIAGLAGSFSMASGAYLSTKSEKEQQDKVVELMRIRRELAPPNEEGENSSLDGGGGNDYSPSRAARNAGVFYLVGAIGPIIPFLLNLSIILAIPASLLLSTIIITALTFVTSTLSGSSFKKSLVEYLLITYSAVAVTYLIGRLAGQVFGINV</sequence>
<dbReference type="GO" id="GO:0030026">
    <property type="term" value="P:intracellular manganese ion homeostasis"/>
    <property type="evidence" value="ECO:0007669"/>
    <property type="project" value="InterPro"/>
</dbReference>
<evidence type="ECO:0000256" key="3">
    <source>
        <dbReference type="ARBA" id="ARBA00022989"/>
    </source>
</evidence>